<dbReference type="EMBL" id="CAJOBP010028935">
    <property type="protein sequence ID" value="CAF4640963.1"/>
    <property type="molecule type" value="Genomic_DNA"/>
</dbReference>
<sequence>MESTKKIKLNDFEKEIQELTSSILPPGGEHFARKPLDNQRFEKLHRVLRYKCNINGSRYDEFFHKLIRQKLVDFLSDERKRARKNETTKSPPSSLCDQD</sequence>
<keyword evidence="3" id="KW-1185">Reference proteome</keyword>
<proteinExistence type="predicted"/>
<protein>
    <submittedName>
        <fullName evidence="2">Uncharacterized protein</fullName>
    </submittedName>
</protein>
<evidence type="ECO:0000313" key="3">
    <source>
        <dbReference type="Proteomes" id="UP000663873"/>
    </source>
</evidence>
<reference evidence="2" key="1">
    <citation type="submission" date="2021-02" db="EMBL/GenBank/DDBJ databases">
        <authorList>
            <person name="Nowell W R."/>
        </authorList>
    </citation>
    <scope>NUCLEOTIDE SEQUENCE</scope>
</reference>
<evidence type="ECO:0000256" key="1">
    <source>
        <dbReference type="SAM" id="MobiDB-lite"/>
    </source>
</evidence>
<gene>
    <name evidence="2" type="ORF">UJA718_LOCUS33127</name>
</gene>
<dbReference type="AlphaFoldDB" id="A0A821EQB4"/>
<feature type="compositionally biased region" description="Polar residues" evidence="1">
    <location>
        <begin position="88"/>
        <end position="99"/>
    </location>
</feature>
<evidence type="ECO:0000313" key="2">
    <source>
        <dbReference type="EMBL" id="CAF4640963.1"/>
    </source>
</evidence>
<name>A0A821EQB4_9BILA</name>
<organism evidence="2 3">
    <name type="scientific">Rotaria socialis</name>
    <dbReference type="NCBI Taxonomy" id="392032"/>
    <lineage>
        <taxon>Eukaryota</taxon>
        <taxon>Metazoa</taxon>
        <taxon>Spiralia</taxon>
        <taxon>Gnathifera</taxon>
        <taxon>Rotifera</taxon>
        <taxon>Eurotatoria</taxon>
        <taxon>Bdelloidea</taxon>
        <taxon>Philodinida</taxon>
        <taxon>Philodinidae</taxon>
        <taxon>Rotaria</taxon>
    </lineage>
</organism>
<dbReference type="Proteomes" id="UP000663873">
    <property type="component" value="Unassembled WGS sequence"/>
</dbReference>
<comment type="caution">
    <text evidence="2">The sequence shown here is derived from an EMBL/GenBank/DDBJ whole genome shotgun (WGS) entry which is preliminary data.</text>
</comment>
<feature type="region of interest" description="Disordered" evidence="1">
    <location>
        <begin position="80"/>
        <end position="99"/>
    </location>
</feature>
<accession>A0A821EQB4</accession>